<dbReference type="InterPro" id="IPR003103">
    <property type="entry name" value="BAG_domain"/>
</dbReference>
<feature type="compositionally biased region" description="Acidic residues" evidence="1">
    <location>
        <begin position="982"/>
        <end position="992"/>
    </location>
</feature>
<evidence type="ECO:0000259" key="2">
    <source>
        <dbReference type="PROSITE" id="PS51035"/>
    </source>
</evidence>
<dbReference type="InterPro" id="IPR036533">
    <property type="entry name" value="BAG_dom_sf"/>
</dbReference>
<feature type="region of interest" description="Disordered" evidence="1">
    <location>
        <begin position="963"/>
        <end position="1069"/>
    </location>
</feature>
<dbReference type="SUPFAM" id="SSF50978">
    <property type="entry name" value="WD40 repeat-like"/>
    <property type="match status" value="1"/>
</dbReference>
<dbReference type="Pfam" id="PF21719">
    <property type="entry name" value="MIOS_a-sol"/>
    <property type="match status" value="1"/>
</dbReference>
<sequence length="1156" mass="128985">MEAAIRWSPHATQHSPRFLIIDVATNRLRLCQIEKYEKNRVKYKQLCLRDKLPNYTAFDWSKRDESFVGIGSASGEATIVQIDPDRPQGEFIHSFPIRHQRKCNSIAFSAKNYVATGLDRVRNDVCLNIYDLNNPNATSTSEPYKKLASSEAISSIKFFSNQPDTLVAGVSRQCIRLYDLRDSTSSGVAQYPTRQVHNIAIDPLDENYFVSAGTTGDPTVTVWDQRYVKQRSNSDGAVLDFRPIVDNSHSATIWSLRYSGTKKGTFGVLANTGEFKMIELAQHSHRPEPDQSPKAGPHTQTWDSQHYTKVSHNLRYPSYDDRSGKKDQSRVVAYDFMSPGNPFGGPAALAFHPNRDISVLRVPPQAPRINVTALEEIYRDRTPIVKPSRREGTVADDLIELQNQALSSKLEVSPDPRDTLTGRLDRLNVETSHRSIPLESVSHSSHQMHQDLLTLAYPAVKLPLDDLLKSLQTQRRRCQEGYNLDCRKNKDVVSNDPWLVDAWNLVERMETHASNDGMAAKEGLDLAYLGVTDIWANELTMYDQRQVDPDAKTSEKVFTDTVTEICEKKEFPPFIGVATDRPDNRQLCLSLCGWNLSKKGLRERCGVLVDEGQYYKAIVLAVFQDYKDVALDILKETIRAKQIENIGLGAVIACNSVNEDQRHLCSWMADMTDEPYLKGLLAYFISGDWTTVVEMQQLALPDRVGVALKYLPDDKLTHFLKLCTQETIAYGNIEGLLLTGLTNRAMDLFEHYIAKFGDLQSAPTDTLSRIIYLAREGSLDDVINFVTSPRFDDPAYLTLLTVVLATVFLTMSWFSRGTGGSGWGGRFSPFGRSSTNTGEVSDSDYSYITSADLKKEEGRNHSSSRPEIVDWDDKDPQRQTDVLVFKKDGTKYPTHFAAQSIRDGDLRVSTIRQAAAKKLGVDDPRRIRLFFKGKNLKHDERTAREEGLRGDGSGSEILCSVGETATGTLAPGADGVPRVWSDGEDEEDDTESGVDSGVNTPSKKKNRKRGGKKSKKKNAPISGTSTPGMGYTNAGPSGAEYLPIPSTVPGPRPTSKSAPVSGTATPQSPLAKLDALASKFHTEYVPLCVKYMQNPPEEKAKRDFEYKKLSETIMTQILLKLDGVEVEGDQDARMRRKELVKEVQGMLNTLDETKGK</sequence>
<comment type="caution">
    <text evidence="3">The sequence shown here is derived from an EMBL/GenBank/DDBJ whole genome shotgun (WGS) entry which is preliminary data.</text>
</comment>
<dbReference type="EMBL" id="JAKJXO020000009">
    <property type="protein sequence ID" value="KAL1600655.1"/>
    <property type="molecule type" value="Genomic_DNA"/>
</dbReference>
<feature type="region of interest" description="Disordered" evidence="1">
    <location>
        <begin position="283"/>
        <end position="303"/>
    </location>
</feature>
<dbReference type="Pfam" id="PF02179">
    <property type="entry name" value="BAG"/>
    <property type="match status" value="1"/>
</dbReference>
<dbReference type="InterPro" id="IPR015943">
    <property type="entry name" value="WD40/YVTN_repeat-like_dom_sf"/>
</dbReference>
<evidence type="ECO:0000313" key="4">
    <source>
        <dbReference type="Proteomes" id="UP001521785"/>
    </source>
</evidence>
<protein>
    <recommendedName>
        <fullName evidence="2">BAG domain-containing protein</fullName>
    </recommendedName>
</protein>
<evidence type="ECO:0000313" key="3">
    <source>
        <dbReference type="EMBL" id="KAL1600655.1"/>
    </source>
</evidence>
<dbReference type="InterPro" id="IPR037593">
    <property type="entry name" value="MIOS/Sea4"/>
</dbReference>
<dbReference type="SMART" id="SM00264">
    <property type="entry name" value="BAG"/>
    <property type="match status" value="1"/>
</dbReference>
<feature type="compositionally biased region" description="Polar residues" evidence="1">
    <location>
        <begin position="1054"/>
        <end position="1068"/>
    </location>
</feature>
<dbReference type="InterPro" id="IPR049092">
    <property type="entry name" value="MIOS_a-sol"/>
</dbReference>
<keyword evidence="4" id="KW-1185">Reference proteome</keyword>
<dbReference type="Proteomes" id="UP001521785">
    <property type="component" value="Unassembled WGS sequence"/>
</dbReference>
<dbReference type="PANTHER" id="PTHR16453:SF9">
    <property type="entry name" value="GATOR COMPLEX PROTEIN MIOS"/>
    <property type="match status" value="1"/>
</dbReference>
<dbReference type="Gene3D" id="2.130.10.10">
    <property type="entry name" value="YVTN repeat-like/Quinoprotein amine dehydrogenase"/>
    <property type="match status" value="1"/>
</dbReference>
<dbReference type="InterPro" id="IPR001680">
    <property type="entry name" value="WD40_rpt"/>
</dbReference>
<organism evidence="3 4">
    <name type="scientific">Paraconiothyrium brasiliense</name>
    <dbReference type="NCBI Taxonomy" id="300254"/>
    <lineage>
        <taxon>Eukaryota</taxon>
        <taxon>Fungi</taxon>
        <taxon>Dikarya</taxon>
        <taxon>Ascomycota</taxon>
        <taxon>Pezizomycotina</taxon>
        <taxon>Dothideomycetes</taxon>
        <taxon>Pleosporomycetidae</taxon>
        <taxon>Pleosporales</taxon>
        <taxon>Massarineae</taxon>
        <taxon>Didymosphaeriaceae</taxon>
        <taxon>Paraconiothyrium</taxon>
    </lineage>
</organism>
<dbReference type="InterPro" id="IPR036322">
    <property type="entry name" value="WD40_repeat_dom_sf"/>
</dbReference>
<evidence type="ECO:0000256" key="1">
    <source>
        <dbReference type="SAM" id="MobiDB-lite"/>
    </source>
</evidence>
<dbReference type="SUPFAM" id="SSF63491">
    <property type="entry name" value="BAG domain"/>
    <property type="match status" value="1"/>
</dbReference>
<proteinExistence type="predicted"/>
<reference evidence="3 4" key="1">
    <citation type="submission" date="2024-02" db="EMBL/GenBank/DDBJ databases">
        <title>De novo assembly and annotation of 12 fungi associated with fruit tree decline syndrome in Ontario, Canada.</title>
        <authorList>
            <person name="Sulman M."/>
            <person name="Ellouze W."/>
            <person name="Ilyukhin E."/>
        </authorList>
    </citation>
    <scope>NUCLEOTIDE SEQUENCE [LARGE SCALE GENOMIC DNA]</scope>
    <source>
        <strain evidence="3 4">M42-189</strain>
    </source>
</reference>
<dbReference type="Gene3D" id="1.20.58.120">
    <property type="entry name" value="BAG domain"/>
    <property type="match status" value="1"/>
</dbReference>
<dbReference type="SMART" id="SM00320">
    <property type="entry name" value="WD40"/>
    <property type="match status" value="3"/>
</dbReference>
<accession>A0ABR3R882</accession>
<gene>
    <name evidence="3" type="ORF">SLS60_007043</name>
</gene>
<dbReference type="PROSITE" id="PS51035">
    <property type="entry name" value="BAG"/>
    <property type="match status" value="1"/>
</dbReference>
<dbReference type="PANTHER" id="PTHR16453">
    <property type="entry name" value="WD40 DOMAIN-CONTAINING PROTEIN MIO FAMILY MEMBER"/>
    <property type="match status" value="1"/>
</dbReference>
<name>A0ABR3R882_9PLEO</name>
<feature type="domain" description="BAG" evidence="2">
    <location>
        <begin position="1096"/>
        <end position="1154"/>
    </location>
</feature>
<feature type="compositionally biased region" description="Basic residues" evidence="1">
    <location>
        <begin position="1002"/>
        <end position="1018"/>
    </location>
</feature>